<keyword evidence="1" id="KW-0159">Chromosome partition</keyword>
<dbReference type="AlphaFoldDB" id="A0A223M8Y2"/>
<evidence type="ECO:0000313" key="3">
    <source>
        <dbReference type="EMBL" id="ASU14020.1"/>
    </source>
</evidence>
<organism evidence="3 4">
    <name type="scientific">Mesomycoplasma hyopneumoniae</name>
    <name type="common">Mycoplasma hyopneumoniae</name>
    <dbReference type="NCBI Taxonomy" id="2099"/>
    <lineage>
        <taxon>Bacteria</taxon>
        <taxon>Bacillati</taxon>
        <taxon>Mycoplasmatota</taxon>
        <taxon>Mycoplasmoidales</taxon>
        <taxon>Metamycoplasmataceae</taxon>
        <taxon>Mesomycoplasma</taxon>
    </lineage>
</organism>
<dbReference type="Pfam" id="PF02616">
    <property type="entry name" value="SMC_ScpA"/>
    <property type="match status" value="1"/>
</dbReference>
<evidence type="ECO:0000256" key="2">
    <source>
        <dbReference type="ARBA" id="ARBA00044777"/>
    </source>
</evidence>
<dbReference type="InterPro" id="IPR003768">
    <property type="entry name" value="ScpA"/>
</dbReference>
<accession>A0A223M8Y2</accession>
<dbReference type="Gene3D" id="1.10.10.580">
    <property type="entry name" value="Structural maintenance of chromosome 1. Chain E"/>
    <property type="match status" value="1"/>
</dbReference>
<dbReference type="GO" id="GO:0007059">
    <property type="term" value="P:chromosome segregation"/>
    <property type="evidence" value="ECO:0007669"/>
    <property type="project" value="UniProtKB-KW"/>
</dbReference>
<name>A0A223M8Y2_MESHO</name>
<dbReference type="InterPro" id="IPR023093">
    <property type="entry name" value="ScpA-like_C"/>
</dbReference>
<gene>
    <name evidence="3" type="primary">scpA</name>
    <name evidence="3" type="ORF">CIB43_00105</name>
</gene>
<proteinExistence type="predicted"/>
<dbReference type="PANTHER" id="PTHR33969">
    <property type="entry name" value="SEGREGATION AND CONDENSATION PROTEIN A"/>
    <property type="match status" value="1"/>
</dbReference>
<evidence type="ECO:0000256" key="1">
    <source>
        <dbReference type="ARBA" id="ARBA00022829"/>
    </source>
</evidence>
<dbReference type="Proteomes" id="UP000215452">
    <property type="component" value="Chromosome"/>
</dbReference>
<dbReference type="Gene3D" id="6.10.250.2410">
    <property type="match status" value="1"/>
</dbReference>
<sequence>MNFDGKFDVKLGNFSGPLDLLLDLVRSRNINILDINLVELASQYVNIIDNLKQKSIQIAGEYLVIASTLVHLKSKIIFASDKQEELDSETKQDRLEFLALLSDYQQIKNITKMLKEQQEHRNDYFEKSTSNYSDFRRPHNPNKLDGHSSQLILSKVLKLMFDRIRAKNRLKISTKQVEVSADKQTLWLKNILENKGKFSFEELFNLPSMKHFVITMISLLEMAKKQVLHLKQESQFSEILVFEGGFDEN</sequence>
<reference evidence="3 4" key="1">
    <citation type="submission" date="2017-08" db="EMBL/GenBank/DDBJ databases">
        <title>The complete genome sequence of a Mycoplasma hyopneumoniae isolate in Korea.</title>
        <authorList>
            <person name="Han J."/>
            <person name="Lee N."/>
        </authorList>
    </citation>
    <scope>NUCLEOTIDE SEQUENCE [LARGE SCALE GENOMIC DNA]</scope>
    <source>
        <strain evidence="3 4">KM014</strain>
    </source>
</reference>
<dbReference type="PANTHER" id="PTHR33969:SF2">
    <property type="entry name" value="SEGREGATION AND CONDENSATION PROTEIN A"/>
    <property type="match status" value="1"/>
</dbReference>
<dbReference type="EMBL" id="CP022714">
    <property type="protein sequence ID" value="ASU14020.1"/>
    <property type="molecule type" value="Genomic_DNA"/>
</dbReference>
<dbReference type="NCBIfam" id="NF000994">
    <property type="entry name" value="PRK00104.1-3"/>
    <property type="match status" value="1"/>
</dbReference>
<evidence type="ECO:0000313" key="4">
    <source>
        <dbReference type="Proteomes" id="UP000215452"/>
    </source>
</evidence>
<protein>
    <recommendedName>
        <fullName evidence="2">Segregation and condensation protein A</fullName>
    </recommendedName>
</protein>